<evidence type="ECO:0000313" key="9">
    <source>
        <dbReference type="Proteomes" id="UP000799778"/>
    </source>
</evidence>
<evidence type="ECO:0000256" key="2">
    <source>
        <dbReference type="ARBA" id="ARBA00010617"/>
    </source>
</evidence>
<dbReference type="Gene3D" id="1.10.630.10">
    <property type="entry name" value="Cytochrome P450"/>
    <property type="match status" value="1"/>
</dbReference>
<keyword evidence="4 5" id="KW-0408">Iron</keyword>
<dbReference type="OrthoDB" id="3366823at2759"/>
<feature type="binding site" description="axial binding residue" evidence="5">
    <location>
        <position position="444"/>
    </location>
    <ligand>
        <name>heme</name>
        <dbReference type="ChEBI" id="CHEBI:30413"/>
    </ligand>
    <ligandPart>
        <name>Fe</name>
        <dbReference type="ChEBI" id="CHEBI:18248"/>
    </ligandPart>
</feature>
<feature type="compositionally biased region" description="Polar residues" evidence="6">
    <location>
        <begin position="410"/>
        <end position="423"/>
    </location>
</feature>
<dbReference type="AlphaFoldDB" id="A0A6A5Y765"/>
<dbReference type="GO" id="GO:0004497">
    <property type="term" value="F:monooxygenase activity"/>
    <property type="evidence" value="ECO:0007669"/>
    <property type="project" value="InterPro"/>
</dbReference>
<evidence type="ECO:0000256" key="4">
    <source>
        <dbReference type="ARBA" id="ARBA00023004"/>
    </source>
</evidence>
<organism evidence="8 9">
    <name type="scientific">Aaosphaeria arxii CBS 175.79</name>
    <dbReference type="NCBI Taxonomy" id="1450172"/>
    <lineage>
        <taxon>Eukaryota</taxon>
        <taxon>Fungi</taxon>
        <taxon>Dikarya</taxon>
        <taxon>Ascomycota</taxon>
        <taxon>Pezizomycotina</taxon>
        <taxon>Dothideomycetes</taxon>
        <taxon>Pleosporomycetidae</taxon>
        <taxon>Pleosporales</taxon>
        <taxon>Pleosporales incertae sedis</taxon>
        <taxon>Aaosphaeria</taxon>
    </lineage>
</organism>
<keyword evidence="7" id="KW-0472">Membrane</keyword>
<keyword evidence="7" id="KW-1133">Transmembrane helix</keyword>
<dbReference type="EMBL" id="ML978066">
    <property type="protein sequence ID" value="KAF2021402.1"/>
    <property type="molecule type" value="Genomic_DNA"/>
</dbReference>
<keyword evidence="5" id="KW-0349">Heme</keyword>
<gene>
    <name evidence="8" type="ORF">BU24DRAFT_383465</name>
</gene>
<evidence type="ECO:0000256" key="3">
    <source>
        <dbReference type="ARBA" id="ARBA00022723"/>
    </source>
</evidence>
<evidence type="ECO:0000256" key="7">
    <source>
        <dbReference type="SAM" id="Phobius"/>
    </source>
</evidence>
<dbReference type="GeneID" id="54282205"/>
<feature type="transmembrane region" description="Helical" evidence="7">
    <location>
        <begin position="6"/>
        <end position="25"/>
    </location>
</feature>
<dbReference type="GO" id="GO:0005506">
    <property type="term" value="F:iron ion binding"/>
    <property type="evidence" value="ECO:0007669"/>
    <property type="project" value="InterPro"/>
</dbReference>
<dbReference type="GO" id="GO:0016705">
    <property type="term" value="F:oxidoreductase activity, acting on paired donors, with incorporation or reduction of molecular oxygen"/>
    <property type="evidence" value="ECO:0007669"/>
    <property type="project" value="InterPro"/>
</dbReference>
<keyword evidence="9" id="KW-1185">Reference proteome</keyword>
<comment type="similarity">
    <text evidence="2">Belongs to the cytochrome P450 family.</text>
</comment>
<dbReference type="InterPro" id="IPR053007">
    <property type="entry name" value="CYP450_monoxygenase_sec-met"/>
</dbReference>
<evidence type="ECO:0000313" key="8">
    <source>
        <dbReference type="EMBL" id="KAF2021402.1"/>
    </source>
</evidence>
<sequence length="518" mass="58003">MALPTTVAAVIAVASLLWFAITYLFRTSVNDREPPVIEPSIPFIGHIIGMSRDGPGYLAKVSAKTNHGIFTMPMLWGRTYVVKTPTLAAQVERTSTTMSFGELVLQVAPRLVGLKPETREILKDQKAVDEGRDRMGEAVLHGVIEPLLSIKSMSIIGHTQLRNFAEHINNIKDGFETDLYEYINSVTTLATMNTFYGPNNPFAVRPELVDHFWNWENGLILYMMEIFPQWTSRKAYIAMEEMTKGFSDYIEAGRMSEGYELVRRRHQAHVDEGICLRDRARLEVGMCLAFNVNAAITMFWVLDNIFSRPELHAEVQEEIRKNALVGESTLSCPALRESCPLLNSVYKETMRLTSPLNSARYVKSDTVIADTYVVRADTIVQVSGVLLHADEGIWGPDAAEFNPRRFIHTPNGTKTSPDGSTNHSRANQIPSVAFRGFGGGGSLCPGRHFAQMEILALVSSFILGFDIEAPKGQTGGIKWNPPSNKKEFTLTSHKPLKPVNVRFQRKKGFEDAVWKFEF</sequence>
<evidence type="ECO:0000256" key="5">
    <source>
        <dbReference type="PIRSR" id="PIRSR602403-1"/>
    </source>
</evidence>
<keyword evidence="7" id="KW-0812">Transmembrane</keyword>
<dbReference type="PANTHER" id="PTHR47582:SF1">
    <property type="entry name" value="P450, PUTATIVE (EUROFUNG)-RELATED"/>
    <property type="match status" value="1"/>
</dbReference>
<dbReference type="Proteomes" id="UP000799778">
    <property type="component" value="Unassembled WGS sequence"/>
</dbReference>
<dbReference type="SUPFAM" id="SSF48264">
    <property type="entry name" value="Cytochrome P450"/>
    <property type="match status" value="1"/>
</dbReference>
<accession>A0A6A5Y765</accession>
<dbReference type="InterPro" id="IPR036396">
    <property type="entry name" value="Cyt_P450_sf"/>
</dbReference>
<comment type="cofactor">
    <cofactor evidence="1 5">
        <name>heme</name>
        <dbReference type="ChEBI" id="CHEBI:30413"/>
    </cofactor>
</comment>
<name>A0A6A5Y765_9PLEO</name>
<feature type="region of interest" description="Disordered" evidence="6">
    <location>
        <begin position="404"/>
        <end position="423"/>
    </location>
</feature>
<proteinExistence type="inferred from homology"/>
<dbReference type="InterPro" id="IPR002403">
    <property type="entry name" value="Cyt_P450_E_grp-IV"/>
</dbReference>
<dbReference type="GO" id="GO:0020037">
    <property type="term" value="F:heme binding"/>
    <property type="evidence" value="ECO:0007669"/>
    <property type="project" value="InterPro"/>
</dbReference>
<evidence type="ECO:0000256" key="1">
    <source>
        <dbReference type="ARBA" id="ARBA00001971"/>
    </source>
</evidence>
<dbReference type="PANTHER" id="PTHR47582">
    <property type="entry name" value="P450, PUTATIVE (EUROFUNG)-RELATED"/>
    <property type="match status" value="1"/>
</dbReference>
<keyword evidence="3 5" id="KW-0479">Metal-binding</keyword>
<reference evidence="8" key="1">
    <citation type="journal article" date="2020" name="Stud. Mycol.">
        <title>101 Dothideomycetes genomes: a test case for predicting lifestyles and emergence of pathogens.</title>
        <authorList>
            <person name="Haridas S."/>
            <person name="Albert R."/>
            <person name="Binder M."/>
            <person name="Bloem J."/>
            <person name="Labutti K."/>
            <person name="Salamov A."/>
            <person name="Andreopoulos B."/>
            <person name="Baker S."/>
            <person name="Barry K."/>
            <person name="Bills G."/>
            <person name="Bluhm B."/>
            <person name="Cannon C."/>
            <person name="Castanera R."/>
            <person name="Culley D."/>
            <person name="Daum C."/>
            <person name="Ezra D."/>
            <person name="Gonzalez J."/>
            <person name="Henrissat B."/>
            <person name="Kuo A."/>
            <person name="Liang C."/>
            <person name="Lipzen A."/>
            <person name="Lutzoni F."/>
            <person name="Magnuson J."/>
            <person name="Mondo S."/>
            <person name="Nolan M."/>
            <person name="Ohm R."/>
            <person name="Pangilinan J."/>
            <person name="Park H.-J."/>
            <person name="Ramirez L."/>
            <person name="Alfaro M."/>
            <person name="Sun H."/>
            <person name="Tritt A."/>
            <person name="Yoshinaga Y."/>
            <person name="Zwiers L.-H."/>
            <person name="Turgeon B."/>
            <person name="Goodwin S."/>
            <person name="Spatafora J."/>
            <person name="Crous P."/>
            <person name="Grigoriev I."/>
        </authorList>
    </citation>
    <scope>NUCLEOTIDE SEQUENCE</scope>
    <source>
        <strain evidence="8">CBS 175.79</strain>
    </source>
</reference>
<protein>
    <submittedName>
        <fullName evidence="8">Cytochrome P450</fullName>
    </submittedName>
</protein>
<dbReference type="InterPro" id="IPR001128">
    <property type="entry name" value="Cyt_P450"/>
</dbReference>
<dbReference type="Pfam" id="PF00067">
    <property type="entry name" value="p450"/>
    <property type="match status" value="1"/>
</dbReference>
<dbReference type="CDD" id="cd11040">
    <property type="entry name" value="CYP7_CYP8-like"/>
    <property type="match status" value="1"/>
</dbReference>
<evidence type="ECO:0000256" key="6">
    <source>
        <dbReference type="SAM" id="MobiDB-lite"/>
    </source>
</evidence>
<dbReference type="PRINTS" id="PR00465">
    <property type="entry name" value="EP450IV"/>
</dbReference>
<dbReference type="RefSeq" id="XP_033389741.1">
    <property type="nucleotide sequence ID" value="XM_033524808.1"/>
</dbReference>